<organism evidence="1 2">
    <name type="scientific">Pseudonocardia charpentierae</name>
    <dbReference type="NCBI Taxonomy" id="3075545"/>
    <lineage>
        <taxon>Bacteria</taxon>
        <taxon>Bacillati</taxon>
        <taxon>Actinomycetota</taxon>
        <taxon>Actinomycetes</taxon>
        <taxon>Pseudonocardiales</taxon>
        <taxon>Pseudonocardiaceae</taxon>
        <taxon>Pseudonocardia</taxon>
    </lineage>
</organism>
<comment type="caution">
    <text evidence="1">The sequence shown here is derived from an EMBL/GenBank/DDBJ whole genome shotgun (WGS) entry which is preliminary data.</text>
</comment>
<evidence type="ECO:0000313" key="2">
    <source>
        <dbReference type="Proteomes" id="UP001183202"/>
    </source>
</evidence>
<reference evidence="2" key="1">
    <citation type="submission" date="2023-07" db="EMBL/GenBank/DDBJ databases">
        <title>30 novel species of actinomycetes from the DSMZ collection.</title>
        <authorList>
            <person name="Nouioui I."/>
        </authorList>
    </citation>
    <scope>NUCLEOTIDE SEQUENCE [LARGE SCALE GENOMIC DNA]</scope>
    <source>
        <strain evidence="2">DSM 45834</strain>
    </source>
</reference>
<gene>
    <name evidence="1" type="ORF">RM445_13295</name>
</gene>
<accession>A0ABU2N9T0</accession>
<dbReference type="EMBL" id="JAVREJ010000008">
    <property type="protein sequence ID" value="MDT0350500.1"/>
    <property type="molecule type" value="Genomic_DNA"/>
</dbReference>
<evidence type="ECO:0000313" key="1">
    <source>
        <dbReference type="EMBL" id="MDT0350500.1"/>
    </source>
</evidence>
<name>A0ABU2N9T0_9PSEU</name>
<dbReference type="RefSeq" id="WP_311556533.1">
    <property type="nucleotide sequence ID" value="NZ_JAVREJ010000008.1"/>
</dbReference>
<sequence length="197" mass="20683">MNAISTADSRVAAQAIHDLGAAVWFGGSVMGVAGVNKSGADLRDGVDKVRVAESAWRRFAPVQWVGIGAVLIAGSRLTWESKGRLAVQHGIGRAGAAQAAVAVAGAAATGFAAFSGNRIGQLTERVQERGDAFDTKDATIPNAQTPPEVAVWQRRQRVAQYLVPVLAGANIVLNAYLTQHYRPGVTLAGIARRFRPS</sequence>
<dbReference type="Proteomes" id="UP001183202">
    <property type="component" value="Unassembled WGS sequence"/>
</dbReference>
<proteinExistence type="predicted"/>
<keyword evidence="2" id="KW-1185">Reference proteome</keyword>
<protein>
    <submittedName>
        <fullName evidence="1">Uncharacterized protein</fullName>
    </submittedName>
</protein>